<feature type="compositionally biased region" description="Basic residues" evidence="3">
    <location>
        <begin position="118"/>
        <end position="127"/>
    </location>
</feature>
<evidence type="ECO:0000313" key="7">
    <source>
        <dbReference type="Ensembl" id="ENSMMNP00015010603.1"/>
    </source>
</evidence>
<feature type="compositionally biased region" description="Polar residues" evidence="3">
    <location>
        <begin position="73"/>
        <end position="92"/>
    </location>
</feature>
<dbReference type="Pfam" id="PF17489">
    <property type="entry name" value="Tnp_22_trimer"/>
    <property type="match status" value="1"/>
</dbReference>
<reference evidence="7" key="2">
    <citation type="submission" date="2025-09" db="UniProtKB">
        <authorList>
            <consortium name="Ensembl"/>
        </authorList>
    </citation>
    <scope>IDENTIFICATION</scope>
</reference>
<dbReference type="Gene3D" id="3.30.70.1820">
    <property type="entry name" value="L1 transposable element, RRM domain"/>
    <property type="match status" value="1"/>
</dbReference>
<keyword evidence="8" id="KW-1185">Reference proteome</keyword>
<feature type="coiled-coil region" evidence="2">
    <location>
        <begin position="164"/>
        <end position="237"/>
    </location>
</feature>
<dbReference type="Pfam" id="PF02994">
    <property type="entry name" value="Transposase_22"/>
    <property type="match status" value="1"/>
</dbReference>
<dbReference type="InterPro" id="IPR035300">
    <property type="entry name" value="L1_dsRBD"/>
</dbReference>
<dbReference type="Pfam" id="PF17490">
    <property type="entry name" value="Tnp_22_dsRBD"/>
    <property type="match status" value="1"/>
</dbReference>
<dbReference type="GeneTree" id="ENSGT01050000244818"/>
<evidence type="ECO:0000313" key="8">
    <source>
        <dbReference type="Proteomes" id="UP000694561"/>
    </source>
</evidence>
<dbReference type="InterPro" id="IPR035301">
    <property type="entry name" value="L1_trimer"/>
</dbReference>
<dbReference type="AlphaFoldDB" id="A0A8C6B3N2"/>
<organism evidence="7 8">
    <name type="scientific">Monodon monoceros</name>
    <name type="common">Narwhal</name>
    <name type="synonym">Ceratodon monodon</name>
    <dbReference type="NCBI Taxonomy" id="40151"/>
    <lineage>
        <taxon>Eukaryota</taxon>
        <taxon>Metazoa</taxon>
        <taxon>Chordata</taxon>
        <taxon>Craniata</taxon>
        <taxon>Vertebrata</taxon>
        <taxon>Euteleostomi</taxon>
        <taxon>Mammalia</taxon>
        <taxon>Eutheria</taxon>
        <taxon>Laurasiatheria</taxon>
        <taxon>Artiodactyla</taxon>
        <taxon>Whippomorpha</taxon>
        <taxon>Cetacea</taxon>
        <taxon>Odontoceti</taxon>
        <taxon>Monodontidae</taxon>
        <taxon>Monodon</taxon>
    </lineage>
</organism>
<comment type="similarity">
    <text evidence="1">Belongs to the transposase 22 family.</text>
</comment>
<dbReference type="InterPro" id="IPR042566">
    <property type="entry name" value="L1_C"/>
</dbReference>
<proteinExistence type="inferred from homology"/>
<dbReference type="Gene3D" id="3.30.250.20">
    <property type="entry name" value="L1 transposable element, C-terminal domain"/>
    <property type="match status" value="1"/>
</dbReference>
<dbReference type="FunFam" id="3.30.70.1820:FF:000002">
    <property type="entry name" value="LINE-1 retrotransposable element ORF1 protein"/>
    <property type="match status" value="1"/>
</dbReference>
<name>A0A8C6B3N2_MONMO</name>
<dbReference type="InterPro" id="IPR043636">
    <property type="entry name" value="L1_RRM_dom"/>
</dbReference>
<feature type="domain" description="L1 transposable element RRM" evidence="4">
    <location>
        <begin position="255"/>
        <end position="349"/>
    </location>
</feature>
<evidence type="ECO:0000259" key="5">
    <source>
        <dbReference type="Pfam" id="PF17489"/>
    </source>
</evidence>
<feature type="region of interest" description="Disordered" evidence="3">
    <location>
        <begin position="73"/>
        <end position="150"/>
    </location>
</feature>
<feature type="compositionally biased region" description="Basic and acidic residues" evidence="3">
    <location>
        <begin position="96"/>
        <end position="106"/>
    </location>
</feature>
<dbReference type="InterPro" id="IPR004244">
    <property type="entry name" value="Transposase_22"/>
</dbReference>
<feature type="domain" description="L1 transposable element trimerization" evidence="5">
    <location>
        <begin position="213"/>
        <end position="250"/>
    </location>
</feature>
<evidence type="ECO:0000256" key="2">
    <source>
        <dbReference type="SAM" id="Coils"/>
    </source>
</evidence>
<feature type="domain" description="L1 transposable element dsRBD-like" evidence="6">
    <location>
        <begin position="352"/>
        <end position="416"/>
    </location>
</feature>
<keyword evidence="2" id="KW-0175">Coiled coil</keyword>
<dbReference type="Proteomes" id="UP000694561">
    <property type="component" value="Unplaced"/>
</dbReference>
<evidence type="ECO:0000259" key="4">
    <source>
        <dbReference type="Pfam" id="PF02994"/>
    </source>
</evidence>
<evidence type="ECO:0000256" key="1">
    <source>
        <dbReference type="ARBA" id="ARBA00061640"/>
    </source>
</evidence>
<evidence type="ECO:0000259" key="6">
    <source>
        <dbReference type="Pfam" id="PF17490"/>
    </source>
</evidence>
<feature type="region of interest" description="Disordered" evidence="3">
    <location>
        <begin position="1"/>
        <end position="21"/>
    </location>
</feature>
<dbReference type="PANTHER" id="PTHR11505">
    <property type="entry name" value="L1 TRANSPOSABLE ELEMENT-RELATED"/>
    <property type="match status" value="1"/>
</dbReference>
<dbReference type="Gene3D" id="1.20.5.390">
    <property type="entry name" value="L1 transposable element, trimerization domain"/>
    <property type="match status" value="1"/>
</dbReference>
<dbReference type="Ensembl" id="ENSMMNT00015011607.1">
    <property type="protein sequence ID" value="ENSMMNP00015010603.1"/>
    <property type="gene ID" value="ENSMMNG00015007873.1"/>
</dbReference>
<reference evidence="7" key="1">
    <citation type="submission" date="2025-08" db="UniProtKB">
        <authorList>
            <consortium name="Ensembl"/>
        </authorList>
    </citation>
    <scope>IDENTIFICATION</scope>
</reference>
<evidence type="ECO:0008006" key="9">
    <source>
        <dbReference type="Google" id="ProtNLM"/>
    </source>
</evidence>
<evidence type="ECO:0000256" key="3">
    <source>
        <dbReference type="SAM" id="MobiDB-lite"/>
    </source>
</evidence>
<protein>
    <recommendedName>
        <fullName evidence="9">L1 transposable element RRM domain-containing protein</fullName>
    </recommendedName>
</protein>
<accession>A0A8C6B3N2</accession>
<sequence>MAKISQRSPSQRQHPASLNDQQATVLDILCQTTSKTGTQPHPLAERLPKIIISPQTPQNTSSDVDLLTRETSTRTQALVPSTRKPTQPTEPNLATGDRHQKQRELRTCSLQKGDPKHSKISKMRRQKNTLQMKDQDKNPPDLTNEEEIGSLPEKEFRIMMVKMIQNLGNRIDKMQETFNKDLEERKMKQAMMNNTINEMKNTLDGINSRITEAEERISDLEDKIVEITAAEQNKEKRMKRTEDSLRDFWDNIKSTNIRIIGVPEEEKKKGTEKIFEEIIVENFPNMGKEIVNQIQEAQRVPYRINPRRNTSRHILIKLSKIKYKESILKAAREKQQITHKGIPIRLTADLSAETLQARREWQDICKLMKEKNLQPRLLYPARISFRFDGEIKTFTDKQKLREFSTTKPALQQMLKELL</sequence>